<dbReference type="RefSeq" id="WP_331788509.1">
    <property type="nucleotide sequence ID" value="NZ_JAVFKM010000015.1"/>
</dbReference>
<dbReference type="EMBL" id="JAVFKM010000015">
    <property type="protein sequence ID" value="MEF3116964.1"/>
    <property type="molecule type" value="Genomic_DNA"/>
</dbReference>
<evidence type="ECO:0000313" key="2">
    <source>
        <dbReference type="Proteomes" id="UP001348265"/>
    </source>
</evidence>
<evidence type="ECO:0000313" key="1">
    <source>
        <dbReference type="EMBL" id="MEF3116964.1"/>
    </source>
</evidence>
<accession>A0ABU7X0W8</accession>
<keyword evidence="2" id="KW-1185">Reference proteome</keyword>
<protein>
    <submittedName>
        <fullName evidence="1">Uncharacterized protein</fullName>
    </submittedName>
</protein>
<dbReference type="Proteomes" id="UP001348265">
    <property type="component" value="Unassembled WGS sequence"/>
</dbReference>
<proteinExistence type="predicted"/>
<reference evidence="1 2" key="1">
    <citation type="submission" date="2023-08" db="EMBL/GenBank/DDBJ databases">
        <authorList>
            <person name="Sharma P."/>
            <person name="Verma V."/>
            <person name="Mohan M.K."/>
            <person name="Dubey A.K."/>
        </authorList>
    </citation>
    <scope>NUCLEOTIDE SEQUENCE [LARGE SCALE GENOMIC DNA]</scope>
    <source>
        <strain evidence="1 2">ADP4</strain>
    </source>
</reference>
<gene>
    <name evidence="1" type="ORF">RB636_27720</name>
</gene>
<organism evidence="1 2">
    <name type="scientific">Streptomyces chrestomyceticus</name>
    <dbReference type="NCBI Taxonomy" id="68185"/>
    <lineage>
        <taxon>Bacteria</taxon>
        <taxon>Bacillati</taxon>
        <taxon>Actinomycetota</taxon>
        <taxon>Actinomycetes</taxon>
        <taxon>Kitasatosporales</taxon>
        <taxon>Streptomycetaceae</taxon>
        <taxon>Streptomyces</taxon>
    </lineage>
</organism>
<sequence length="62" mass="6504">MSTSVRRTLYAGALAAVVVVLFSVVALGGPVRDATGPEAREQGRVVRLHEVLRSHGLGLLHG</sequence>
<name>A0ABU7X0W8_9ACTN</name>
<comment type="caution">
    <text evidence="1">The sequence shown here is derived from an EMBL/GenBank/DDBJ whole genome shotgun (WGS) entry which is preliminary data.</text>
</comment>